<dbReference type="GO" id="GO:0005524">
    <property type="term" value="F:ATP binding"/>
    <property type="evidence" value="ECO:0007669"/>
    <property type="project" value="InterPro"/>
</dbReference>
<dbReference type="SUPFAM" id="SSF52540">
    <property type="entry name" value="P-loop containing nucleoside triphosphate hydrolases"/>
    <property type="match status" value="1"/>
</dbReference>
<feature type="domain" description="Bacterial type II secretion system protein E" evidence="2">
    <location>
        <begin position="33"/>
        <end position="285"/>
    </location>
</feature>
<dbReference type="PANTHER" id="PTHR30486">
    <property type="entry name" value="TWITCHING MOTILITY PROTEIN PILT"/>
    <property type="match status" value="1"/>
</dbReference>
<evidence type="ECO:0000256" key="1">
    <source>
        <dbReference type="ARBA" id="ARBA00006611"/>
    </source>
</evidence>
<dbReference type="NCBIfam" id="TIGR02782">
    <property type="entry name" value="TrbB_P"/>
    <property type="match status" value="1"/>
</dbReference>
<evidence type="ECO:0000313" key="4">
    <source>
        <dbReference type="Proteomes" id="UP000490535"/>
    </source>
</evidence>
<dbReference type="GO" id="GO:0005737">
    <property type="term" value="C:cytoplasm"/>
    <property type="evidence" value="ECO:0007669"/>
    <property type="project" value="InterPro"/>
</dbReference>
<reference evidence="4" key="1">
    <citation type="journal article" date="2020" name="MBio">
        <title>Horizontal gene transfer to a defensive symbiont with a reduced genome amongst a multipartite beetle microbiome.</title>
        <authorList>
            <person name="Waterworth S.C."/>
            <person name="Florez L.V."/>
            <person name="Rees E.R."/>
            <person name="Hertweck C."/>
            <person name="Kaltenpoth M."/>
            <person name="Kwan J.C."/>
        </authorList>
    </citation>
    <scope>NUCLEOTIDE SEQUENCE [LARGE SCALE GENOMIC DNA]</scope>
</reference>
<evidence type="ECO:0000259" key="2">
    <source>
        <dbReference type="Pfam" id="PF00437"/>
    </source>
</evidence>
<protein>
    <submittedName>
        <fullName evidence="3">Type IV secretion system protein VirB11</fullName>
    </submittedName>
</protein>
<gene>
    <name evidence="3" type="ORF">GAK29_00219</name>
</gene>
<dbReference type="Proteomes" id="UP000490535">
    <property type="component" value="Unassembled WGS sequence"/>
</dbReference>
<name>A0A833UT82_ACIBZ</name>
<dbReference type="Gene3D" id="3.30.450.90">
    <property type="match status" value="1"/>
</dbReference>
<proteinExistence type="inferred from homology"/>
<comment type="caution">
    <text evidence="3">The sequence shown here is derived from an EMBL/GenBank/DDBJ whole genome shotgun (WGS) entry which is preliminary data.</text>
</comment>
<dbReference type="GO" id="GO:0016887">
    <property type="term" value="F:ATP hydrolysis activity"/>
    <property type="evidence" value="ECO:0007669"/>
    <property type="project" value="InterPro"/>
</dbReference>
<dbReference type="InterPro" id="IPR027417">
    <property type="entry name" value="P-loop_NTPase"/>
</dbReference>
<comment type="similarity">
    <text evidence="1">Belongs to the GSP E family.</text>
</comment>
<accession>A0A833UT82</accession>
<dbReference type="Gene3D" id="3.40.50.300">
    <property type="entry name" value="P-loop containing nucleotide triphosphate hydrolases"/>
    <property type="match status" value="1"/>
</dbReference>
<evidence type="ECO:0000313" key="3">
    <source>
        <dbReference type="EMBL" id="KAF1028123.1"/>
    </source>
</evidence>
<dbReference type="Pfam" id="PF00437">
    <property type="entry name" value="T2SSE"/>
    <property type="match status" value="1"/>
</dbReference>
<dbReference type="EMBL" id="WNDP01000003">
    <property type="protein sequence ID" value="KAF1028123.1"/>
    <property type="molecule type" value="Genomic_DNA"/>
</dbReference>
<dbReference type="PANTHER" id="PTHR30486:SF6">
    <property type="entry name" value="TYPE IV PILUS RETRACTATION ATPASE PILT"/>
    <property type="match status" value="1"/>
</dbReference>
<dbReference type="InterPro" id="IPR001482">
    <property type="entry name" value="T2SS/T4SS_dom"/>
</dbReference>
<dbReference type="CDD" id="cd01130">
    <property type="entry name" value="VirB11-like_ATPase"/>
    <property type="match status" value="1"/>
</dbReference>
<dbReference type="AlphaFoldDB" id="A0A833UT82"/>
<dbReference type="InterPro" id="IPR014149">
    <property type="entry name" value="Conjug-transfer_TrbB"/>
</dbReference>
<organism evidence="3 4">
    <name type="scientific">Acinetobacter bereziniae</name>
    <name type="common">Acinetobacter genomosp. 10</name>
    <dbReference type="NCBI Taxonomy" id="106648"/>
    <lineage>
        <taxon>Bacteria</taxon>
        <taxon>Pseudomonadati</taxon>
        <taxon>Pseudomonadota</taxon>
        <taxon>Gammaproteobacteria</taxon>
        <taxon>Moraxellales</taxon>
        <taxon>Moraxellaceae</taxon>
        <taxon>Acinetobacter</taxon>
    </lineage>
</organism>
<dbReference type="InterPro" id="IPR050921">
    <property type="entry name" value="T4SS_GSP_E_ATPase"/>
</dbReference>
<sequence>MLSNTQEIDRRVKEKLMREMGPIVSGLLQEPDVVEILLNPDHSLWVERLGQEMEVVGKMPANQAEALMTTVASTLKTVMTAQNPILECELPFDGSRFEALIPPVVSAPTFTIRKKAQKIFTLDDYVESGIMSAAQKETLINAVKERKNILVVGGTGTGKTTLSNAILHAIAEYTPDHRCILIEDTAELQPKNKNVVVMRTSQEVTMLGLLKATMRLRPDRIIVGEVRGGEALSLLKAWNTGHPGGVATVHANNALAGLTRVEQLISEASTTPMASLIAEAVDVVVCIAKHNGSRVIREIISVTGYENGQYQYQQIA</sequence>